<evidence type="ECO:0000259" key="3">
    <source>
        <dbReference type="PROSITE" id="PS50977"/>
    </source>
</evidence>
<evidence type="ECO:0000256" key="2">
    <source>
        <dbReference type="PROSITE-ProRule" id="PRU00335"/>
    </source>
</evidence>
<sequence length="188" mass="21734">MSTKREEIIGHALRLIKHRSFSSFSYEDISKELKMTKAAVHYHFGKKDGLGLAVCDVLQTGLIRSYEKCQNEIKQHKGHPWFFIESRISTIAPDEICPILSMQADYENLSVRLREKIEKLSMSELELLERLVKEYAPCSRADKTVMSTLMSVKGALQCRRVLGEKIFINAIEDVKNRFYAFVDEEEKN</sequence>
<dbReference type="RefSeq" id="WP_013624348.1">
    <property type="nucleotide sequence ID" value="NC_015172.1"/>
</dbReference>
<dbReference type="AlphaFoldDB" id="F0SUI5"/>
<dbReference type="eggNOG" id="COG1309">
    <property type="taxonomic scope" value="Bacteria"/>
</dbReference>
<accession>F0SUI5</accession>
<dbReference type="HOGENOM" id="CLU_069356_28_4_9"/>
<proteinExistence type="predicted"/>
<dbReference type="KEGG" id="sgy:Sgly_1157"/>
<protein>
    <submittedName>
        <fullName evidence="4">Regulatory protein TetR</fullName>
    </submittedName>
</protein>
<keyword evidence="5" id="KW-1185">Reference proteome</keyword>
<dbReference type="Pfam" id="PF00440">
    <property type="entry name" value="TetR_N"/>
    <property type="match status" value="1"/>
</dbReference>
<dbReference type="SUPFAM" id="SSF46689">
    <property type="entry name" value="Homeodomain-like"/>
    <property type="match status" value="1"/>
</dbReference>
<evidence type="ECO:0000256" key="1">
    <source>
        <dbReference type="ARBA" id="ARBA00023125"/>
    </source>
</evidence>
<gene>
    <name evidence="4" type="ordered locus">Sgly_1157</name>
</gene>
<organism evidence="4 5">
    <name type="scientific">Syntrophobotulus glycolicus (strain DSM 8271 / FlGlyR)</name>
    <dbReference type="NCBI Taxonomy" id="645991"/>
    <lineage>
        <taxon>Bacteria</taxon>
        <taxon>Bacillati</taxon>
        <taxon>Bacillota</taxon>
        <taxon>Clostridia</taxon>
        <taxon>Eubacteriales</taxon>
        <taxon>Desulfitobacteriaceae</taxon>
        <taxon>Syntrophobotulus</taxon>
    </lineage>
</organism>
<evidence type="ECO:0000313" key="5">
    <source>
        <dbReference type="Proteomes" id="UP000007488"/>
    </source>
</evidence>
<dbReference type="PROSITE" id="PS50977">
    <property type="entry name" value="HTH_TETR_2"/>
    <property type="match status" value="1"/>
</dbReference>
<reference evidence="4 5" key="1">
    <citation type="journal article" date="2011" name="Stand. Genomic Sci.">
        <title>Complete genome sequence of Syntrophobotulus glycolicus type strain (FlGlyR).</title>
        <authorList>
            <person name="Han C."/>
            <person name="Mwirichia R."/>
            <person name="Chertkov O."/>
            <person name="Held B."/>
            <person name="Lapidus A."/>
            <person name="Nolan M."/>
            <person name="Lucas S."/>
            <person name="Hammon N."/>
            <person name="Deshpande S."/>
            <person name="Cheng J.F."/>
            <person name="Tapia R."/>
            <person name="Goodwin L."/>
            <person name="Pitluck S."/>
            <person name="Huntemann M."/>
            <person name="Liolios K."/>
            <person name="Ivanova N."/>
            <person name="Pagani I."/>
            <person name="Mavromatis K."/>
            <person name="Ovchinikova G."/>
            <person name="Pati A."/>
            <person name="Chen A."/>
            <person name="Palaniappan K."/>
            <person name="Land M."/>
            <person name="Hauser L."/>
            <person name="Brambilla E.M."/>
            <person name="Rohde M."/>
            <person name="Spring S."/>
            <person name="Sikorski J."/>
            <person name="Goker M."/>
            <person name="Woyke T."/>
            <person name="Bristow J."/>
            <person name="Eisen J.A."/>
            <person name="Markowitz V."/>
            <person name="Hugenholtz P."/>
            <person name="Kyrpides N.C."/>
            <person name="Klenk H.P."/>
            <person name="Detter J.C."/>
        </authorList>
    </citation>
    <scope>NUCLEOTIDE SEQUENCE [LARGE SCALE GENOMIC DNA]</scope>
    <source>
        <strain evidence="5">DSM 8271 / FlGlyR</strain>
    </source>
</reference>
<dbReference type="STRING" id="645991.Sgly_1157"/>
<reference evidence="5" key="2">
    <citation type="submission" date="2011-02" db="EMBL/GenBank/DDBJ databases">
        <title>The complete genome of Syntrophobotulus glycolicus DSM 8271.</title>
        <authorList>
            <person name="Lucas S."/>
            <person name="Copeland A."/>
            <person name="Lapidus A."/>
            <person name="Bruce D."/>
            <person name="Goodwin L."/>
            <person name="Pitluck S."/>
            <person name="Kyrpides N."/>
            <person name="Mavromatis K."/>
            <person name="Pagani I."/>
            <person name="Ivanova N."/>
            <person name="Mikhailova N."/>
            <person name="Chertkov O."/>
            <person name="Held B."/>
            <person name="Detter J.C."/>
            <person name="Tapia R."/>
            <person name="Han C."/>
            <person name="Land M."/>
            <person name="Hauser L."/>
            <person name="Markowitz V."/>
            <person name="Cheng J.-F."/>
            <person name="Hugenholtz P."/>
            <person name="Woyke T."/>
            <person name="Wu D."/>
            <person name="Spring S."/>
            <person name="Schroeder M."/>
            <person name="Brambilla E."/>
            <person name="Klenk H.-P."/>
            <person name="Eisen J.A."/>
        </authorList>
    </citation>
    <scope>NUCLEOTIDE SEQUENCE [LARGE SCALE GENOMIC DNA]</scope>
    <source>
        <strain evidence="5">DSM 8271 / FlGlyR</strain>
    </source>
</reference>
<dbReference type="GO" id="GO:0003677">
    <property type="term" value="F:DNA binding"/>
    <property type="evidence" value="ECO:0007669"/>
    <property type="project" value="UniProtKB-UniRule"/>
</dbReference>
<dbReference type="OrthoDB" id="9814200at2"/>
<dbReference type="Proteomes" id="UP000007488">
    <property type="component" value="Chromosome"/>
</dbReference>
<name>F0SUI5_SYNGF</name>
<dbReference type="EMBL" id="CP002547">
    <property type="protein sequence ID" value="ADY55478.1"/>
    <property type="molecule type" value="Genomic_DNA"/>
</dbReference>
<dbReference type="InterPro" id="IPR001647">
    <property type="entry name" value="HTH_TetR"/>
</dbReference>
<keyword evidence="1 2" id="KW-0238">DNA-binding</keyword>
<evidence type="ECO:0000313" key="4">
    <source>
        <dbReference type="EMBL" id="ADY55478.1"/>
    </source>
</evidence>
<dbReference type="Gene3D" id="1.10.357.10">
    <property type="entry name" value="Tetracycline Repressor, domain 2"/>
    <property type="match status" value="1"/>
</dbReference>
<feature type="DNA-binding region" description="H-T-H motif" evidence="2">
    <location>
        <begin position="25"/>
        <end position="44"/>
    </location>
</feature>
<feature type="domain" description="HTH tetR-type" evidence="3">
    <location>
        <begin position="2"/>
        <end position="62"/>
    </location>
</feature>
<dbReference type="InterPro" id="IPR009057">
    <property type="entry name" value="Homeodomain-like_sf"/>
</dbReference>